<dbReference type="InterPro" id="IPR039420">
    <property type="entry name" value="WalR-like"/>
</dbReference>
<sequence length="178" mass="18239">MILTCWPAGGAEVGRHIVLEGADPQTVADTAREAAAGGGTVVTGWRVRADGPRTVCVGTVADADDAGRAVLAAVIGADVVVDAAADREVIDRLCDDLRRLGTLEHRLGAAARRPVLTDDERALLAHLLGGATLGETARALHLSRRTADRRLASARAKLGASSTSEAVVLAARAGIKPG</sequence>
<dbReference type="EMBL" id="CP097463">
    <property type="protein sequence ID" value="WAX57817.1"/>
    <property type="molecule type" value="Genomic_DNA"/>
</dbReference>
<dbReference type="Proteomes" id="UP001164693">
    <property type="component" value="Chromosome"/>
</dbReference>
<protein>
    <submittedName>
        <fullName evidence="5">LuxR C-terminal-related transcriptional regulator</fullName>
    </submittedName>
</protein>
<dbReference type="Gene3D" id="1.10.10.10">
    <property type="entry name" value="Winged helix-like DNA-binding domain superfamily/Winged helix DNA-binding domain"/>
    <property type="match status" value="1"/>
</dbReference>
<dbReference type="PANTHER" id="PTHR43214">
    <property type="entry name" value="TWO-COMPONENT RESPONSE REGULATOR"/>
    <property type="match status" value="1"/>
</dbReference>
<keyword evidence="1" id="KW-0805">Transcription regulation</keyword>
<evidence type="ECO:0000256" key="1">
    <source>
        <dbReference type="ARBA" id="ARBA00023015"/>
    </source>
</evidence>
<dbReference type="InterPro" id="IPR000792">
    <property type="entry name" value="Tscrpt_reg_LuxR_C"/>
</dbReference>
<keyword evidence="6" id="KW-1185">Reference proteome</keyword>
<evidence type="ECO:0000256" key="3">
    <source>
        <dbReference type="ARBA" id="ARBA00023163"/>
    </source>
</evidence>
<dbReference type="InterPro" id="IPR016032">
    <property type="entry name" value="Sig_transdc_resp-reg_C-effctor"/>
</dbReference>
<evidence type="ECO:0000313" key="6">
    <source>
        <dbReference type="Proteomes" id="UP001164693"/>
    </source>
</evidence>
<dbReference type="InterPro" id="IPR036388">
    <property type="entry name" value="WH-like_DNA-bd_sf"/>
</dbReference>
<evidence type="ECO:0000256" key="2">
    <source>
        <dbReference type="ARBA" id="ARBA00023125"/>
    </source>
</evidence>
<dbReference type="RefSeq" id="WP_269444365.1">
    <property type="nucleotide sequence ID" value="NZ_CP097463.1"/>
</dbReference>
<evidence type="ECO:0000313" key="5">
    <source>
        <dbReference type="EMBL" id="WAX57817.1"/>
    </source>
</evidence>
<evidence type="ECO:0000259" key="4">
    <source>
        <dbReference type="PROSITE" id="PS50043"/>
    </source>
</evidence>
<proteinExistence type="predicted"/>
<dbReference type="PROSITE" id="PS50043">
    <property type="entry name" value="HTH_LUXR_2"/>
    <property type="match status" value="1"/>
</dbReference>
<dbReference type="SUPFAM" id="SSF46894">
    <property type="entry name" value="C-terminal effector domain of the bipartite response regulators"/>
    <property type="match status" value="1"/>
</dbReference>
<dbReference type="PANTHER" id="PTHR43214:SF24">
    <property type="entry name" value="TRANSCRIPTIONAL REGULATORY PROTEIN NARL-RELATED"/>
    <property type="match status" value="1"/>
</dbReference>
<reference evidence="5" key="1">
    <citation type="submission" date="2022-05" db="EMBL/GenBank/DDBJ databases">
        <title>Jatrophihabitans sp. SB3-54 whole genome sequence.</title>
        <authorList>
            <person name="Suh M.K."/>
            <person name="Eom M.K."/>
            <person name="Kim J.S."/>
            <person name="Kim H.S."/>
            <person name="Do H.E."/>
            <person name="Shin Y.K."/>
            <person name="Lee J.-S."/>
        </authorList>
    </citation>
    <scope>NUCLEOTIDE SEQUENCE</scope>
    <source>
        <strain evidence="5">SB3-54</strain>
    </source>
</reference>
<dbReference type="SMART" id="SM00421">
    <property type="entry name" value="HTH_LUXR"/>
    <property type="match status" value="1"/>
</dbReference>
<name>A0ABY7K2K2_9ACTN</name>
<accession>A0ABY7K2K2</accession>
<keyword evidence="3" id="KW-0804">Transcription</keyword>
<feature type="domain" description="HTH luxR-type" evidence="4">
    <location>
        <begin position="109"/>
        <end position="174"/>
    </location>
</feature>
<organism evidence="5 6">
    <name type="scientific">Jatrophihabitans cynanchi</name>
    <dbReference type="NCBI Taxonomy" id="2944128"/>
    <lineage>
        <taxon>Bacteria</taxon>
        <taxon>Bacillati</taxon>
        <taxon>Actinomycetota</taxon>
        <taxon>Actinomycetes</taxon>
        <taxon>Jatrophihabitantales</taxon>
        <taxon>Jatrophihabitantaceae</taxon>
        <taxon>Jatrophihabitans</taxon>
    </lineage>
</organism>
<gene>
    <name evidence="5" type="ORF">M6B22_03390</name>
</gene>
<keyword evidence="2" id="KW-0238">DNA-binding</keyword>